<dbReference type="EMBL" id="MKKK01000033">
    <property type="protein sequence ID" value="OEY94550.1"/>
    <property type="molecule type" value="Genomic_DNA"/>
</dbReference>
<evidence type="ECO:0000256" key="1">
    <source>
        <dbReference type="SAM" id="SignalP"/>
    </source>
</evidence>
<organism evidence="2 3">
    <name type="scientific">Acinetobacter qingfengensis</name>
    <dbReference type="NCBI Taxonomy" id="1262585"/>
    <lineage>
        <taxon>Bacteria</taxon>
        <taxon>Pseudomonadati</taxon>
        <taxon>Pseudomonadota</taxon>
        <taxon>Gammaproteobacteria</taxon>
        <taxon>Moraxellales</taxon>
        <taxon>Moraxellaceae</taxon>
        <taxon>Acinetobacter</taxon>
    </lineage>
</organism>
<gene>
    <name evidence="2" type="ORF">BJI46_13530</name>
</gene>
<proteinExistence type="predicted"/>
<dbReference type="AlphaFoldDB" id="A0A1E7R5E1"/>
<dbReference type="PROSITE" id="PS51257">
    <property type="entry name" value="PROKAR_LIPOPROTEIN"/>
    <property type="match status" value="1"/>
</dbReference>
<evidence type="ECO:0000313" key="2">
    <source>
        <dbReference type="EMBL" id="OEY94550.1"/>
    </source>
</evidence>
<dbReference type="STRING" id="1262585.BJI46_13530"/>
<reference evidence="2 3" key="1">
    <citation type="submission" date="2016-09" db="EMBL/GenBank/DDBJ databases">
        <authorList>
            <person name="Capua I."/>
            <person name="De Benedictis P."/>
            <person name="Joannis T."/>
            <person name="Lombin L.H."/>
            <person name="Cattoli G."/>
        </authorList>
    </citation>
    <scope>NUCLEOTIDE SEQUENCE [LARGE SCALE GENOMIC DNA]</scope>
    <source>
        <strain evidence="2 3">ANC 4671</strain>
    </source>
</reference>
<keyword evidence="3" id="KW-1185">Reference proteome</keyword>
<sequence length="190" mass="21657">MMRVAYFTAFMLGLMSLMAGCQSTQQVVNSYKLLQPRSATNLETTYLSCASSIACEFARVDDVLVINENTHWPTKDAIERGLLRLEGSLFSRHHQYGLSLIPGEHEVVVRFYPVTNERMESFHLIHKFMAGQTYKLAMYRQKIQGNRSLLNVAIPGPLCVDLLQNDVVLRRFCRPFDAMTGMGEFVEQKV</sequence>
<dbReference type="Proteomes" id="UP000185895">
    <property type="component" value="Unassembled WGS sequence"/>
</dbReference>
<evidence type="ECO:0000313" key="3">
    <source>
        <dbReference type="Proteomes" id="UP000185895"/>
    </source>
</evidence>
<comment type="caution">
    <text evidence="2">The sequence shown here is derived from an EMBL/GenBank/DDBJ whole genome shotgun (WGS) entry which is preliminary data.</text>
</comment>
<dbReference type="OrthoDB" id="6696509at2"/>
<name>A0A1E7R5E1_9GAMM</name>
<evidence type="ECO:0008006" key="4">
    <source>
        <dbReference type="Google" id="ProtNLM"/>
    </source>
</evidence>
<feature type="signal peptide" evidence="1">
    <location>
        <begin position="1"/>
        <end position="19"/>
    </location>
</feature>
<feature type="chain" id="PRO_5043144594" description="DUF4377 domain-containing protein" evidence="1">
    <location>
        <begin position="20"/>
        <end position="190"/>
    </location>
</feature>
<accession>A0A1E7R5E1</accession>
<protein>
    <recommendedName>
        <fullName evidence="4">DUF4377 domain-containing protein</fullName>
    </recommendedName>
</protein>
<keyword evidence="1" id="KW-0732">Signal</keyword>
<dbReference type="RefSeq" id="WP_070070155.1">
    <property type="nucleotide sequence ID" value="NZ_MKKK01000033.1"/>
</dbReference>